<reference evidence="2 3" key="1">
    <citation type="submission" date="2017-10" db="EMBL/GenBank/DDBJ databases">
        <title>The new phylogeny of genus Mycobacterium.</title>
        <authorList>
            <person name="Tortoli E."/>
            <person name="Trovato A."/>
            <person name="Cirillo D.M."/>
        </authorList>
    </citation>
    <scope>NUCLEOTIDE SEQUENCE [LARGE SCALE GENOMIC DNA]</scope>
    <source>
        <strain evidence="2 3">CCUG37673</strain>
    </source>
</reference>
<reference evidence="1" key="3">
    <citation type="submission" date="2020-02" db="EMBL/GenBank/DDBJ databases">
        <authorList>
            <person name="Matsumoto Y."/>
            <person name="Motooka D."/>
            <person name="Nakamura S."/>
        </authorList>
    </citation>
    <scope>NUCLEOTIDE SEQUENCE</scope>
    <source>
        <strain evidence="1">JCM 6377</strain>
    </source>
</reference>
<dbReference type="AlphaFoldDB" id="A0A2A7MNJ9"/>
<dbReference type="OrthoDB" id="4947294at2"/>
<gene>
    <name evidence="2" type="ORF">CQY20_31505</name>
    <name evidence="1" type="ORF">MAGR_20060</name>
</gene>
<proteinExistence type="predicted"/>
<dbReference type="RefSeq" id="WP_097944917.1">
    <property type="nucleotide sequence ID" value="NZ_BLKS01000001.1"/>
</dbReference>
<organism evidence="2 3">
    <name type="scientific">Mycolicibacterium agri</name>
    <name type="common">Mycobacterium agri</name>
    <dbReference type="NCBI Taxonomy" id="36811"/>
    <lineage>
        <taxon>Bacteria</taxon>
        <taxon>Bacillati</taxon>
        <taxon>Actinomycetota</taxon>
        <taxon>Actinomycetes</taxon>
        <taxon>Mycobacteriales</taxon>
        <taxon>Mycobacteriaceae</taxon>
        <taxon>Mycolicibacterium</taxon>
    </lineage>
</organism>
<dbReference type="Proteomes" id="UP000220914">
    <property type="component" value="Unassembled WGS sequence"/>
</dbReference>
<evidence type="ECO:0000313" key="4">
    <source>
        <dbReference type="Proteomes" id="UP000465302"/>
    </source>
</evidence>
<accession>A0A2A7MNJ9</accession>
<evidence type="ECO:0000313" key="3">
    <source>
        <dbReference type="Proteomes" id="UP000220914"/>
    </source>
</evidence>
<name>A0A2A7MNJ9_MYCAG</name>
<reference evidence="1 4" key="2">
    <citation type="journal article" date="2019" name="Emerg. Microbes Infect.">
        <title>Comprehensive subspecies identification of 175 nontuberculous mycobacteria species based on 7547 genomic profiles.</title>
        <authorList>
            <person name="Matsumoto Y."/>
            <person name="Kinjo T."/>
            <person name="Motooka D."/>
            <person name="Nabeya D."/>
            <person name="Jung N."/>
            <person name="Uechi K."/>
            <person name="Horii T."/>
            <person name="Iida T."/>
            <person name="Fujita J."/>
            <person name="Nakamura S."/>
        </authorList>
    </citation>
    <scope>NUCLEOTIDE SEQUENCE [LARGE SCALE GENOMIC DNA]</scope>
    <source>
        <strain evidence="1 4">JCM 6377</strain>
    </source>
</reference>
<protein>
    <submittedName>
        <fullName evidence="2">Winged helix-turn-helix domain-containing protein</fullName>
    </submittedName>
</protein>
<dbReference type="EMBL" id="PDCP01000124">
    <property type="protein sequence ID" value="PEG33305.1"/>
    <property type="molecule type" value="Genomic_DNA"/>
</dbReference>
<keyword evidence="3" id="KW-1185">Reference proteome</keyword>
<evidence type="ECO:0000313" key="2">
    <source>
        <dbReference type="EMBL" id="PEG33305.1"/>
    </source>
</evidence>
<sequence>MSPQTIDATTAEKRLAVKAARQRIDERELERAIYQAANHAGLSQRQISDIVGIHSQATVQRILRRLTDDPSLLEETPAEIIDRRAAGMIDDHEMMERLLNWKYSFGGVVRIDGVATDAYTTGDWDDIEMAFYRGLLSDEEFQRLATRHLKSMGSGARR</sequence>
<evidence type="ECO:0000313" key="1">
    <source>
        <dbReference type="EMBL" id="GFG50565.1"/>
    </source>
</evidence>
<dbReference type="Proteomes" id="UP000465302">
    <property type="component" value="Unassembled WGS sequence"/>
</dbReference>
<comment type="caution">
    <text evidence="2">The sequence shown here is derived from an EMBL/GenBank/DDBJ whole genome shotgun (WGS) entry which is preliminary data.</text>
</comment>
<dbReference type="EMBL" id="BLKS01000001">
    <property type="protein sequence ID" value="GFG50565.1"/>
    <property type="molecule type" value="Genomic_DNA"/>
</dbReference>